<name>T1AE93_9ZZZZ</name>
<dbReference type="SUPFAM" id="SSF141868">
    <property type="entry name" value="EAL domain-like"/>
    <property type="match status" value="1"/>
</dbReference>
<dbReference type="PANTHER" id="PTHR33121">
    <property type="entry name" value="CYCLIC DI-GMP PHOSPHODIESTERASE PDEF"/>
    <property type="match status" value="1"/>
</dbReference>
<evidence type="ECO:0000313" key="2">
    <source>
        <dbReference type="EMBL" id="EQD39319.1"/>
    </source>
</evidence>
<feature type="non-terminal residue" evidence="2">
    <location>
        <position position="1"/>
    </location>
</feature>
<dbReference type="AlphaFoldDB" id="T1AE93"/>
<dbReference type="PANTHER" id="PTHR33121:SF23">
    <property type="entry name" value="CYCLIC DI-GMP PHOSPHODIESTERASE PDEB"/>
    <property type="match status" value="1"/>
</dbReference>
<proteinExistence type="predicted"/>
<gene>
    <name evidence="2" type="ORF">B1A_16911</name>
</gene>
<dbReference type="CDD" id="cd01948">
    <property type="entry name" value="EAL"/>
    <property type="match status" value="1"/>
</dbReference>
<dbReference type="PROSITE" id="PS50883">
    <property type="entry name" value="EAL"/>
    <property type="match status" value="1"/>
</dbReference>
<accession>T1AE93</accession>
<organism evidence="2">
    <name type="scientific">mine drainage metagenome</name>
    <dbReference type="NCBI Taxonomy" id="410659"/>
    <lineage>
        <taxon>unclassified sequences</taxon>
        <taxon>metagenomes</taxon>
        <taxon>ecological metagenomes</taxon>
    </lineage>
</organism>
<reference evidence="2" key="1">
    <citation type="submission" date="2013-08" db="EMBL/GenBank/DDBJ databases">
        <authorList>
            <person name="Mendez C."/>
            <person name="Richter M."/>
            <person name="Ferrer M."/>
            <person name="Sanchez J."/>
        </authorList>
    </citation>
    <scope>NUCLEOTIDE SEQUENCE</scope>
</reference>
<dbReference type="SMART" id="SM00052">
    <property type="entry name" value="EAL"/>
    <property type="match status" value="1"/>
</dbReference>
<dbReference type="InterPro" id="IPR035919">
    <property type="entry name" value="EAL_sf"/>
</dbReference>
<protein>
    <submittedName>
        <fullName evidence="2">Diguanylate phosphodiesterase, predicted domain protein</fullName>
    </submittedName>
</protein>
<dbReference type="EMBL" id="AUZX01012432">
    <property type="protein sequence ID" value="EQD39319.1"/>
    <property type="molecule type" value="Genomic_DNA"/>
</dbReference>
<reference evidence="2" key="2">
    <citation type="journal article" date="2014" name="ISME J.">
        <title>Microbial stratification in low pH oxic and suboxic macroscopic growths along an acid mine drainage.</title>
        <authorList>
            <person name="Mendez-Garcia C."/>
            <person name="Mesa V."/>
            <person name="Sprenger R.R."/>
            <person name="Richter M."/>
            <person name="Diez M.S."/>
            <person name="Solano J."/>
            <person name="Bargiela R."/>
            <person name="Golyshina O.V."/>
            <person name="Manteca A."/>
            <person name="Ramos J.L."/>
            <person name="Gallego J.R."/>
            <person name="Llorente I."/>
            <person name="Martins Dos Santos V.A."/>
            <person name="Jensen O.N."/>
            <person name="Pelaez A.I."/>
            <person name="Sanchez J."/>
            <person name="Ferrer M."/>
        </authorList>
    </citation>
    <scope>NUCLEOTIDE SEQUENCE</scope>
</reference>
<evidence type="ECO:0000259" key="1">
    <source>
        <dbReference type="PROSITE" id="PS50883"/>
    </source>
</evidence>
<feature type="domain" description="EAL" evidence="1">
    <location>
        <begin position="1"/>
        <end position="191"/>
    </location>
</feature>
<dbReference type="GO" id="GO:0071111">
    <property type="term" value="F:cyclic-guanylate-specific phosphodiesterase activity"/>
    <property type="evidence" value="ECO:0007669"/>
    <property type="project" value="InterPro"/>
</dbReference>
<comment type="caution">
    <text evidence="2">The sequence shown here is derived from an EMBL/GenBank/DDBJ whole genome shotgun (WGS) entry which is preliminary data.</text>
</comment>
<dbReference type="Gene3D" id="3.20.20.450">
    <property type="entry name" value="EAL domain"/>
    <property type="match status" value="1"/>
</dbReference>
<dbReference type="InterPro" id="IPR001633">
    <property type="entry name" value="EAL_dom"/>
</dbReference>
<dbReference type="InterPro" id="IPR050706">
    <property type="entry name" value="Cyclic-di-GMP_PDE-like"/>
</dbReference>
<sequence length="191" mass="20712">AERYRLMGLVDRWVVQTTLTALGRGALPVPSNRCVAINISSQTLADPDFMEFVVECLDSTGVAPGQVCFELSEAAVVANIEHARRFVGVLHGMGCRFALDDFGSGVGSFSNLRSLPMDYLKIDGSFIRNLAIDAVNQAMVTAMIELARKLNFKVIAEQVEDSAALEVARRMGVDYMQGYAIARPTPLPLAA</sequence>
<dbReference type="Pfam" id="PF00563">
    <property type="entry name" value="EAL"/>
    <property type="match status" value="1"/>
</dbReference>